<dbReference type="PANTHER" id="PTHR30085:SF6">
    <property type="entry name" value="ABC TRANSPORTER GLUTAMINE-BINDING PROTEIN GLNH"/>
    <property type="match status" value="1"/>
</dbReference>
<reference evidence="7 8" key="1">
    <citation type="submission" date="2020-06" db="EMBL/GenBank/DDBJ databases">
        <title>Genome sequence of 2 isolates from Red Sea Mangroves.</title>
        <authorList>
            <person name="Sefrji F."/>
            <person name="Michoud G."/>
            <person name="Merlino G."/>
            <person name="Daffonchio D."/>
        </authorList>
    </citation>
    <scope>NUCLEOTIDE SEQUENCE [LARGE SCALE GENOMIC DNA]</scope>
    <source>
        <strain evidence="7 8">R1DC25</strain>
    </source>
</reference>
<dbReference type="GO" id="GO:0005576">
    <property type="term" value="C:extracellular region"/>
    <property type="evidence" value="ECO:0007669"/>
    <property type="project" value="TreeGrafter"/>
</dbReference>
<dbReference type="SMART" id="SM00062">
    <property type="entry name" value="PBPb"/>
    <property type="match status" value="1"/>
</dbReference>
<dbReference type="EMBL" id="CP058214">
    <property type="protein sequence ID" value="QPC44052.1"/>
    <property type="molecule type" value="Genomic_DNA"/>
</dbReference>
<evidence type="ECO:0000259" key="6">
    <source>
        <dbReference type="SMART" id="SM00062"/>
    </source>
</evidence>
<dbReference type="KEGG" id="kmn:HW532_15950"/>
<evidence type="ECO:0000256" key="5">
    <source>
        <dbReference type="SAM" id="SignalP"/>
    </source>
</evidence>
<feature type="signal peptide" evidence="5">
    <location>
        <begin position="1"/>
        <end position="25"/>
    </location>
</feature>
<keyword evidence="8" id="KW-1185">Reference proteome</keyword>
<evidence type="ECO:0000256" key="2">
    <source>
        <dbReference type="ARBA" id="ARBA00022448"/>
    </source>
</evidence>
<organism evidence="7 8">
    <name type="scientific">Kaustia mangrovi</name>
    <dbReference type="NCBI Taxonomy" id="2593653"/>
    <lineage>
        <taxon>Bacteria</taxon>
        <taxon>Pseudomonadati</taxon>
        <taxon>Pseudomonadota</taxon>
        <taxon>Alphaproteobacteria</taxon>
        <taxon>Hyphomicrobiales</taxon>
        <taxon>Parvibaculaceae</taxon>
        <taxon>Kaustia</taxon>
    </lineage>
</organism>
<keyword evidence="2" id="KW-0813">Transport</keyword>
<feature type="domain" description="Solute-binding protein family 3/N-terminal" evidence="6">
    <location>
        <begin position="40"/>
        <end position="261"/>
    </location>
</feature>
<dbReference type="GO" id="GO:0006865">
    <property type="term" value="P:amino acid transport"/>
    <property type="evidence" value="ECO:0007669"/>
    <property type="project" value="TreeGrafter"/>
</dbReference>
<keyword evidence="3 5" id="KW-0732">Signal</keyword>
<dbReference type="SUPFAM" id="SSF53850">
    <property type="entry name" value="Periplasmic binding protein-like II"/>
    <property type="match status" value="1"/>
</dbReference>
<name>A0A7S8HCT0_9HYPH</name>
<accession>A0A7S8HCT0</accession>
<dbReference type="AlphaFoldDB" id="A0A7S8HCT0"/>
<comment type="similarity">
    <text evidence="1 4">Belongs to the bacterial solute-binding protein 3 family.</text>
</comment>
<proteinExistence type="inferred from homology"/>
<dbReference type="PANTHER" id="PTHR30085">
    <property type="entry name" value="AMINO ACID ABC TRANSPORTER PERMEASE"/>
    <property type="match status" value="1"/>
</dbReference>
<evidence type="ECO:0000256" key="1">
    <source>
        <dbReference type="ARBA" id="ARBA00010333"/>
    </source>
</evidence>
<evidence type="ECO:0000313" key="7">
    <source>
        <dbReference type="EMBL" id="QPC44052.1"/>
    </source>
</evidence>
<dbReference type="Proteomes" id="UP000593594">
    <property type="component" value="Chromosome"/>
</dbReference>
<evidence type="ECO:0000256" key="3">
    <source>
        <dbReference type="ARBA" id="ARBA00022729"/>
    </source>
</evidence>
<dbReference type="InterPro" id="IPR001638">
    <property type="entry name" value="Solute-binding_3/MltF_N"/>
</dbReference>
<evidence type="ECO:0000313" key="8">
    <source>
        <dbReference type="Proteomes" id="UP000593594"/>
    </source>
</evidence>
<dbReference type="InterPro" id="IPR018313">
    <property type="entry name" value="SBP_3_CS"/>
</dbReference>
<dbReference type="InterPro" id="IPR051455">
    <property type="entry name" value="Bact_solute-bind_prot3"/>
</dbReference>
<protein>
    <submittedName>
        <fullName evidence="7">Transporter substrate-binding domain-containing protein</fullName>
    </submittedName>
</protein>
<dbReference type="Gene3D" id="3.40.190.10">
    <property type="entry name" value="Periplasmic binding protein-like II"/>
    <property type="match status" value="2"/>
</dbReference>
<dbReference type="PROSITE" id="PS01039">
    <property type="entry name" value="SBP_BACTERIAL_3"/>
    <property type="match status" value="1"/>
</dbReference>
<dbReference type="GO" id="GO:0030288">
    <property type="term" value="C:outer membrane-bounded periplasmic space"/>
    <property type="evidence" value="ECO:0007669"/>
    <property type="project" value="TreeGrafter"/>
</dbReference>
<dbReference type="Pfam" id="PF00497">
    <property type="entry name" value="SBP_bac_3"/>
    <property type="match status" value="1"/>
</dbReference>
<dbReference type="RefSeq" id="WP_213161416.1">
    <property type="nucleotide sequence ID" value="NZ_CP058214.1"/>
</dbReference>
<sequence length="281" mass="30657">MVRIVSRGGLLAAIAGVLCTVGAQAAEMPPLPDQIEQQGVVQVGVKCDYPPDGYLDASGKPVGIEVEMARELAEYAFGSRDKVELTCVTSSNRVPSLVGSKVDLLIATMGVTPARAEVVDFTRPYAWSASSVLVPADSDIQSMKDLDGKTVGLVKGAWQISWFDENMPGVEQMRLDSVSDVLQAMMQGRAVAYAHDFPVQLGLATKNDRLRMLDDRYKIGTRAAAARKGETDWVAYVNAALDRMAETGRFEEWIRKYEDDPGLIEAKLKLWDVSQMPKAAE</sequence>
<gene>
    <name evidence="7" type="ORF">HW532_15950</name>
</gene>
<evidence type="ECO:0000256" key="4">
    <source>
        <dbReference type="RuleBase" id="RU003744"/>
    </source>
</evidence>
<feature type="chain" id="PRO_5032693139" evidence="5">
    <location>
        <begin position="26"/>
        <end position="281"/>
    </location>
</feature>